<accession>A0A6A8CY18</accession>
<feature type="transmembrane region" description="Helical" evidence="6">
    <location>
        <begin position="355"/>
        <end position="376"/>
    </location>
</feature>
<dbReference type="PANTHER" id="PTHR30250:SF11">
    <property type="entry name" value="O-ANTIGEN TRANSPORTER-RELATED"/>
    <property type="match status" value="1"/>
</dbReference>
<comment type="caution">
    <text evidence="7">The sequence shown here is derived from an EMBL/GenBank/DDBJ whole genome shotgun (WGS) entry which is preliminary data.</text>
</comment>
<dbReference type="RefSeq" id="WP_153702295.1">
    <property type="nucleotide sequence ID" value="NZ_WJNE01000014.1"/>
</dbReference>
<name>A0A6A8CY18_LIMRT</name>
<feature type="transmembrane region" description="Helical" evidence="6">
    <location>
        <begin position="284"/>
        <end position="310"/>
    </location>
</feature>
<feature type="transmembrane region" description="Helical" evidence="6">
    <location>
        <begin position="382"/>
        <end position="401"/>
    </location>
</feature>
<feature type="transmembrane region" description="Helical" evidence="6">
    <location>
        <begin position="215"/>
        <end position="238"/>
    </location>
</feature>
<dbReference type="Proteomes" id="UP000430985">
    <property type="component" value="Unassembled WGS sequence"/>
</dbReference>
<feature type="transmembrane region" description="Helical" evidence="6">
    <location>
        <begin position="244"/>
        <end position="264"/>
    </location>
</feature>
<gene>
    <name evidence="7" type="ORF">GIX83_05565</name>
</gene>
<dbReference type="EMBL" id="WJNE01000014">
    <property type="protein sequence ID" value="MRG69306.1"/>
    <property type="molecule type" value="Genomic_DNA"/>
</dbReference>
<evidence type="ECO:0000256" key="5">
    <source>
        <dbReference type="ARBA" id="ARBA00023136"/>
    </source>
</evidence>
<feature type="transmembrane region" description="Helical" evidence="6">
    <location>
        <begin position="115"/>
        <end position="135"/>
    </location>
</feature>
<feature type="transmembrane region" description="Helical" evidence="6">
    <location>
        <begin position="322"/>
        <end position="343"/>
    </location>
</feature>
<keyword evidence="5 6" id="KW-0472">Membrane</keyword>
<feature type="transmembrane region" description="Helical" evidence="6">
    <location>
        <begin position="86"/>
        <end position="109"/>
    </location>
</feature>
<dbReference type="Pfam" id="PF01943">
    <property type="entry name" value="Polysacc_synt"/>
    <property type="match status" value="1"/>
</dbReference>
<sequence>MAKGKVVQNTVMLYLMNFAKIALPLITLPYLTRVLSLNNYGTFTYVKTVMIYMQLIIDFGFLFSATKDIVEAGKDKKKIGSITGNVLIAKFILSFFSLLFLIILIIFIPLLRRNILFTLVSFVPVFLTVFLFDFLFRGIEEMQIITFRYILMKGISTGLTFIFVKGNNDLMWIPILDIIGTLVAILWVWRTMNKMGITLSFGTFKEACNKIKISAVYFVSDIVSTAFGALNTLIIGILLSSSDVAFFGLVSQLVAAVQAMYTPIVNGIYPEMVKTKSLGLIKKVLYIFMPLIVIGCLIVFFGAGIVLNIIGGSKYIGAGTVLRLMIPVLFFSFPEMLFSWPVLGVIDKVKETTATTIEATIVQISGLILLIVFNIFTLNSITILRGITEFILFMLRWRIFWRNRYRFNK</sequence>
<protein>
    <submittedName>
        <fullName evidence="7">Oligosaccharide flippase family protein</fullName>
    </submittedName>
</protein>
<evidence type="ECO:0000256" key="1">
    <source>
        <dbReference type="ARBA" id="ARBA00004651"/>
    </source>
</evidence>
<keyword evidence="2" id="KW-1003">Cell membrane</keyword>
<dbReference type="InterPro" id="IPR050833">
    <property type="entry name" value="Poly_Biosynth_Transport"/>
</dbReference>
<evidence type="ECO:0000256" key="6">
    <source>
        <dbReference type="SAM" id="Phobius"/>
    </source>
</evidence>
<evidence type="ECO:0000256" key="4">
    <source>
        <dbReference type="ARBA" id="ARBA00022989"/>
    </source>
</evidence>
<reference evidence="7 8" key="1">
    <citation type="submission" date="2019-11" db="EMBL/GenBank/DDBJ databases">
        <title>Draft genome sequence of 12 host-associated Lactobacillus reuteri rodent strains.</title>
        <authorList>
            <person name="Zhang S."/>
            <person name="Ozcam M."/>
            <person name="Van Pijkeren J.P."/>
        </authorList>
    </citation>
    <scope>NUCLEOTIDE SEQUENCE [LARGE SCALE GENOMIC DNA]</scope>
    <source>
        <strain evidence="7 8">Rat19</strain>
    </source>
</reference>
<keyword evidence="4 6" id="KW-1133">Transmembrane helix</keyword>
<feature type="transmembrane region" description="Helical" evidence="6">
    <location>
        <begin position="170"/>
        <end position="189"/>
    </location>
</feature>
<dbReference type="AlphaFoldDB" id="A0A6A8CY18"/>
<keyword evidence="3 6" id="KW-0812">Transmembrane</keyword>
<dbReference type="GO" id="GO:0005886">
    <property type="term" value="C:plasma membrane"/>
    <property type="evidence" value="ECO:0007669"/>
    <property type="project" value="UniProtKB-SubCell"/>
</dbReference>
<comment type="subcellular location">
    <subcellularLocation>
        <location evidence="1">Cell membrane</location>
        <topology evidence="1">Multi-pass membrane protein</topology>
    </subcellularLocation>
</comment>
<feature type="transmembrane region" description="Helical" evidence="6">
    <location>
        <begin position="12"/>
        <end position="31"/>
    </location>
</feature>
<evidence type="ECO:0000313" key="7">
    <source>
        <dbReference type="EMBL" id="MRG69306.1"/>
    </source>
</evidence>
<feature type="transmembrane region" description="Helical" evidence="6">
    <location>
        <begin position="43"/>
        <end position="65"/>
    </location>
</feature>
<organism evidence="7 8">
    <name type="scientific">Limosilactobacillus reuteri</name>
    <name type="common">Lactobacillus reuteri</name>
    <dbReference type="NCBI Taxonomy" id="1598"/>
    <lineage>
        <taxon>Bacteria</taxon>
        <taxon>Bacillati</taxon>
        <taxon>Bacillota</taxon>
        <taxon>Bacilli</taxon>
        <taxon>Lactobacillales</taxon>
        <taxon>Lactobacillaceae</taxon>
        <taxon>Limosilactobacillus</taxon>
    </lineage>
</organism>
<evidence type="ECO:0000313" key="8">
    <source>
        <dbReference type="Proteomes" id="UP000430985"/>
    </source>
</evidence>
<evidence type="ECO:0000256" key="3">
    <source>
        <dbReference type="ARBA" id="ARBA00022692"/>
    </source>
</evidence>
<dbReference type="PANTHER" id="PTHR30250">
    <property type="entry name" value="PST FAMILY PREDICTED COLANIC ACID TRANSPORTER"/>
    <property type="match status" value="1"/>
</dbReference>
<feature type="transmembrane region" description="Helical" evidence="6">
    <location>
        <begin position="147"/>
        <end position="164"/>
    </location>
</feature>
<evidence type="ECO:0000256" key="2">
    <source>
        <dbReference type="ARBA" id="ARBA00022475"/>
    </source>
</evidence>
<proteinExistence type="predicted"/>
<dbReference type="InterPro" id="IPR002797">
    <property type="entry name" value="Polysacc_synth"/>
</dbReference>